<dbReference type="PANTHER" id="PTHR47950">
    <property type="entry name" value="CYTOCHROME P450, FAMILY 76, SUBFAMILY C, POLYPEPTIDE 5-RELATED"/>
    <property type="match status" value="1"/>
</dbReference>
<accession>A0A835UWM0</accession>
<dbReference type="GO" id="GO:0004497">
    <property type="term" value="F:monooxygenase activity"/>
    <property type="evidence" value="ECO:0007669"/>
    <property type="project" value="InterPro"/>
</dbReference>
<dbReference type="Gene3D" id="1.10.630.10">
    <property type="entry name" value="Cytochrome P450"/>
    <property type="match status" value="1"/>
</dbReference>
<evidence type="ECO:0000313" key="3">
    <source>
        <dbReference type="Proteomes" id="UP000636800"/>
    </source>
</evidence>
<dbReference type="InterPro" id="IPR002401">
    <property type="entry name" value="Cyt_P450_E_grp-I"/>
</dbReference>
<evidence type="ECO:0000313" key="2">
    <source>
        <dbReference type="EMBL" id="KAG0476737.1"/>
    </source>
</evidence>
<name>A0A835UWM0_VANPL</name>
<dbReference type="InterPro" id="IPR036396">
    <property type="entry name" value="Cyt_P450_sf"/>
</dbReference>
<dbReference type="Pfam" id="PF00067">
    <property type="entry name" value="p450"/>
    <property type="match status" value="1"/>
</dbReference>
<dbReference type="EMBL" id="JADCNL010000006">
    <property type="protein sequence ID" value="KAG0476737.1"/>
    <property type="molecule type" value="Genomic_DNA"/>
</dbReference>
<dbReference type="GO" id="GO:0005506">
    <property type="term" value="F:iron ion binding"/>
    <property type="evidence" value="ECO:0007669"/>
    <property type="project" value="InterPro"/>
</dbReference>
<dbReference type="Proteomes" id="UP000636800">
    <property type="component" value="Chromosome 6"/>
</dbReference>
<protein>
    <recommendedName>
        <fullName evidence="4">Cytochrome P450</fullName>
    </recommendedName>
</protein>
<organism evidence="2 3">
    <name type="scientific">Vanilla planifolia</name>
    <name type="common">Vanilla</name>
    <dbReference type="NCBI Taxonomy" id="51239"/>
    <lineage>
        <taxon>Eukaryota</taxon>
        <taxon>Viridiplantae</taxon>
        <taxon>Streptophyta</taxon>
        <taxon>Embryophyta</taxon>
        <taxon>Tracheophyta</taxon>
        <taxon>Spermatophyta</taxon>
        <taxon>Magnoliopsida</taxon>
        <taxon>Liliopsida</taxon>
        <taxon>Asparagales</taxon>
        <taxon>Orchidaceae</taxon>
        <taxon>Vanilloideae</taxon>
        <taxon>Vanilleae</taxon>
        <taxon>Vanilla</taxon>
    </lineage>
</organism>
<dbReference type="InterPro" id="IPR001128">
    <property type="entry name" value="Cyt_P450"/>
</dbReference>
<dbReference type="SUPFAM" id="SSF48264">
    <property type="entry name" value="Cytochrome P450"/>
    <property type="match status" value="1"/>
</dbReference>
<dbReference type="PRINTS" id="PR00463">
    <property type="entry name" value="EP450I"/>
</dbReference>
<keyword evidence="3" id="KW-1185">Reference proteome</keyword>
<evidence type="ECO:0000256" key="1">
    <source>
        <dbReference type="ARBA" id="ARBA00010617"/>
    </source>
</evidence>
<dbReference type="GO" id="GO:0016705">
    <property type="term" value="F:oxidoreductase activity, acting on paired donors, with incorporation or reduction of molecular oxygen"/>
    <property type="evidence" value="ECO:0007669"/>
    <property type="project" value="InterPro"/>
</dbReference>
<dbReference type="PANTHER" id="PTHR47950:SF44">
    <property type="entry name" value="CYTOCHROME P450, FAMILY 76, SUBFAMILY C, POLYPEPTIDE 5-RELATED"/>
    <property type="match status" value="1"/>
</dbReference>
<comment type="caution">
    <text evidence="2">The sequence shown here is derived from an EMBL/GenBank/DDBJ whole genome shotgun (WGS) entry which is preliminary data.</text>
</comment>
<dbReference type="GO" id="GO:0020037">
    <property type="term" value="F:heme binding"/>
    <property type="evidence" value="ECO:0007669"/>
    <property type="project" value="InterPro"/>
</dbReference>
<dbReference type="AlphaFoldDB" id="A0A835UWM0"/>
<comment type="similarity">
    <text evidence="1">Belongs to the cytochrome P450 family.</text>
</comment>
<sequence>MKETFKYLSGFVMVDDLFLAGADTSSATLEWAMTELVRNRQVVQKAQAEVRKALKGKTKVEEKDINKLSYLNNVIKETLRVHPAVPLLVPKHCRETVEIGRYTVQVGSRVVVNAWSIMRDTRWWEHPKSFMPERFEKLEALDSGGAAAFE</sequence>
<proteinExistence type="inferred from homology"/>
<gene>
    <name evidence="2" type="ORF">HPP92_013578</name>
</gene>
<dbReference type="PRINTS" id="PR00385">
    <property type="entry name" value="P450"/>
</dbReference>
<evidence type="ECO:0008006" key="4">
    <source>
        <dbReference type="Google" id="ProtNLM"/>
    </source>
</evidence>
<reference evidence="2 3" key="1">
    <citation type="journal article" date="2020" name="Nat. Food">
        <title>A phased Vanilla planifolia genome enables genetic improvement of flavour and production.</title>
        <authorList>
            <person name="Hasing T."/>
            <person name="Tang H."/>
            <person name="Brym M."/>
            <person name="Khazi F."/>
            <person name="Huang T."/>
            <person name="Chambers A.H."/>
        </authorList>
    </citation>
    <scope>NUCLEOTIDE SEQUENCE [LARGE SCALE GENOMIC DNA]</scope>
    <source>
        <tissue evidence="2">Leaf</tissue>
    </source>
</reference>